<dbReference type="CDD" id="cd08760">
    <property type="entry name" value="Cyt_b561_FRRS1_like"/>
    <property type="match status" value="1"/>
</dbReference>
<feature type="transmembrane region" description="Helical" evidence="9">
    <location>
        <begin position="554"/>
        <end position="572"/>
    </location>
</feature>
<keyword evidence="5" id="KW-0249">Electron transport</keyword>
<dbReference type="PROSITE" id="PS50939">
    <property type="entry name" value="CYTOCHROME_B561"/>
    <property type="match status" value="1"/>
</dbReference>
<comment type="caution">
    <text evidence="12">The sequence shown here is derived from an EMBL/GenBank/DDBJ whole genome shotgun (WGS) entry which is preliminary data.</text>
</comment>
<dbReference type="PROSITE" id="PS50836">
    <property type="entry name" value="DOMON"/>
    <property type="match status" value="1"/>
</dbReference>
<keyword evidence="7 9" id="KW-0472">Membrane</keyword>
<dbReference type="SUPFAM" id="SSF53335">
    <property type="entry name" value="S-adenosyl-L-methionine-dependent methyltransferases"/>
    <property type="match status" value="1"/>
</dbReference>
<dbReference type="SMART" id="SM00664">
    <property type="entry name" value="DoH"/>
    <property type="match status" value="1"/>
</dbReference>
<proteinExistence type="predicted"/>
<dbReference type="Gene3D" id="1.20.120.1770">
    <property type="match status" value="1"/>
</dbReference>
<dbReference type="InterPro" id="IPR009902">
    <property type="entry name" value="DUF1442"/>
</dbReference>
<dbReference type="InterPro" id="IPR006593">
    <property type="entry name" value="Cyt_b561/ferric_Rdtase_TM"/>
</dbReference>
<evidence type="ECO:0000256" key="6">
    <source>
        <dbReference type="ARBA" id="ARBA00022989"/>
    </source>
</evidence>
<keyword evidence="4" id="KW-0732">Signal</keyword>
<feature type="domain" description="Cytochrome b561" evidence="11">
    <location>
        <begin position="412"/>
        <end position="603"/>
    </location>
</feature>
<evidence type="ECO:0000256" key="7">
    <source>
        <dbReference type="ARBA" id="ARBA00023136"/>
    </source>
</evidence>
<dbReference type="Pfam" id="PF07279">
    <property type="entry name" value="DUF1442"/>
    <property type="match status" value="1"/>
</dbReference>
<evidence type="ECO:0000313" key="12">
    <source>
        <dbReference type="EMBL" id="RVX09890.1"/>
    </source>
</evidence>
<protein>
    <submittedName>
        <fullName evidence="12">Cytochrome b561 and DOMON domain-containing protein</fullName>
    </submittedName>
</protein>
<keyword evidence="2" id="KW-0813">Transport</keyword>
<feature type="region of interest" description="Disordered" evidence="8">
    <location>
        <begin position="168"/>
        <end position="200"/>
    </location>
</feature>
<feature type="compositionally biased region" description="Basic and acidic residues" evidence="8">
    <location>
        <begin position="170"/>
        <end position="180"/>
    </location>
</feature>
<dbReference type="EMBL" id="QGNW01000036">
    <property type="protein sequence ID" value="RVX09890.1"/>
    <property type="molecule type" value="Genomic_DNA"/>
</dbReference>
<feature type="transmembrane region" description="Helical" evidence="9">
    <location>
        <begin position="578"/>
        <end position="599"/>
    </location>
</feature>
<accession>A0A438JLQ0</accession>
<dbReference type="PANTHER" id="PTHR23130">
    <property type="entry name" value="CYTOCHROME B561 AND DOMON DOMAIN-CONTAINING PROTEIN"/>
    <property type="match status" value="1"/>
</dbReference>
<dbReference type="CDD" id="cd09631">
    <property type="entry name" value="DOMON_DOH"/>
    <property type="match status" value="1"/>
</dbReference>
<evidence type="ECO:0000259" key="11">
    <source>
        <dbReference type="PROSITE" id="PS50939"/>
    </source>
</evidence>
<dbReference type="PANTHER" id="PTHR23130:SF115">
    <property type="entry name" value="OS01G0680900 PROTEIN"/>
    <property type="match status" value="1"/>
</dbReference>
<dbReference type="GO" id="GO:0016020">
    <property type="term" value="C:membrane"/>
    <property type="evidence" value="ECO:0007669"/>
    <property type="project" value="UniProtKB-SubCell"/>
</dbReference>
<comment type="subcellular location">
    <subcellularLocation>
        <location evidence="1">Membrane</location>
    </subcellularLocation>
</comment>
<dbReference type="SMART" id="SM00665">
    <property type="entry name" value="B561"/>
    <property type="match status" value="1"/>
</dbReference>
<keyword evidence="3 9" id="KW-0812">Transmembrane</keyword>
<keyword evidence="6 9" id="KW-1133">Transmembrane helix</keyword>
<evidence type="ECO:0000256" key="3">
    <source>
        <dbReference type="ARBA" id="ARBA00022692"/>
    </source>
</evidence>
<evidence type="ECO:0000256" key="2">
    <source>
        <dbReference type="ARBA" id="ARBA00022448"/>
    </source>
</evidence>
<organism evidence="12 13">
    <name type="scientific">Vitis vinifera</name>
    <name type="common">Grape</name>
    <dbReference type="NCBI Taxonomy" id="29760"/>
    <lineage>
        <taxon>Eukaryota</taxon>
        <taxon>Viridiplantae</taxon>
        <taxon>Streptophyta</taxon>
        <taxon>Embryophyta</taxon>
        <taxon>Tracheophyta</taxon>
        <taxon>Spermatophyta</taxon>
        <taxon>Magnoliopsida</taxon>
        <taxon>eudicotyledons</taxon>
        <taxon>Gunneridae</taxon>
        <taxon>Pentapetalae</taxon>
        <taxon>rosids</taxon>
        <taxon>Vitales</taxon>
        <taxon>Vitaceae</taxon>
        <taxon>Viteae</taxon>
        <taxon>Vitis</taxon>
    </lineage>
</organism>
<dbReference type="Proteomes" id="UP000288805">
    <property type="component" value="Unassembled WGS sequence"/>
</dbReference>
<evidence type="ECO:0000256" key="8">
    <source>
        <dbReference type="SAM" id="MobiDB-lite"/>
    </source>
</evidence>
<feature type="compositionally biased region" description="Gly residues" evidence="8">
    <location>
        <begin position="182"/>
        <end position="191"/>
    </location>
</feature>
<evidence type="ECO:0000259" key="10">
    <source>
        <dbReference type="PROSITE" id="PS50836"/>
    </source>
</evidence>
<evidence type="ECO:0000256" key="1">
    <source>
        <dbReference type="ARBA" id="ARBA00004370"/>
    </source>
</evidence>
<evidence type="ECO:0000256" key="4">
    <source>
        <dbReference type="ARBA" id="ARBA00022729"/>
    </source>
</evidence>
<feature type="transmembrane region" description="Helical" evidence="9">
    <location>
        <begin position="448"/>
        <end position="469"/>
    </location>
</feature>
<dbReference type="OrthoDB" id="774871at2759"/>
<feature type="transmembrane region" description="Helical" evidence="9">
    <location>
        <begin position="476"/>
        <end position="502"/>
    </location>
</feature>
<name>A0A438JLQ0_VITVI</name>
<dbReference type="InterPro" id="IPR029063">
    <property type="entry name" value="SAM-dependent_MTases_sf"/>
</dbReference>
<reference evidence="12 13" key="1">
    <citation type="journal article" date="2018" name="PLoS Genet.">
        <title>Population sequencing reveals clonal diversity and ancestral inbreeding in the grapevine cultivar Chardonnay.</title>
        <authorList>
            <person name="Roach M.J."/>
            <person name="Johnson D.L."/>
            <person name="Bohlmann J."/>
            <person name="van Vuuren H.J."/>
            <person name="Jones S.J."/>
            <person name="Pretorius I.S."/>
            <person name="Schmidt S.A."/>
            <person name="Borneman A.R."/>
        </authorList>
    </citation>
    <scope>NUCLEOTIDE SEQUENCE [LARGE SCALE GENOMIC DNA]</scope>
    <source>
        <strain evidence="13">cv. Chardonnay</strain>
        <tissue evidence="12">Leaf</tissue>
    </source>
</reference>
<feature type="domain" description="DOMON" evidence="10">
    <location>
        <begin position="283"/>
        <end position="398"/>
    </location>
</feature>
<dbReference type="InterPro" id="IPR045266">
    <property type="entry name" value="DOH_DOMON"/>
</dbReference>
<feature type="transmembrane region" description="Helical" evidence="9">
    <location>
        <begin position="514"/>
        <end position="533"/>
    </location>
</feature>
<evidence type="ECO:0000256" key="5">
    <source>
        <dbReference type="ARBA" id="ARBA00022982"/>
    </source>
</evidence>
<evidence type="ECO:0000256" key="9">
    <source>
        <dbReference type="SAM" id="Phobius"/>
    </source>
</evidence>
<gene>
    <name evidence="12" type="primary">VvCHDp000520_0</name>
    <name evidence="12" type="ORF">CK203_013091</name>
</gene>
<dbReference type="Pfam" id="PF03351">
    <property type="entry name" value="DOMON"/>
    <property type="match status" value="1"/>
</dbReference>
<dbReference type="AlphaFoldDB" id="A0A438JLQ0"/>
<dbReference type="InterPro" id="IPR005018">
    <property type="entry name" value="DOMON_domain"/>
</dbReference>
<dbReference type="Gene3D" id="3.40.50.150">
    <property type="entry name" value="Vaccinia Virus protein VP39"/>
    <property type="match status" value="1"/>
</dbReference>
<evidence type="ECO:0000313" key="13">
    <source>
        <dbReference type="Proteomes" id="UP000288805"/>
    </source>
</evidence>
<sequence length="618" mass="68434">MQCNDEKRRQNSWKTPELESNEFISALAAGMKAKLIVEVTSGVSPSTIALAAAARQTGGRLVCILPERVLDESTKVIKDSGLRDMVEFKTGDPFELLPSYEKIDFSFVDCKTENYSRLVNVLDVNPRRSVVVANNLVGGKKGLGGHVKGLKDKVEVRSIGKGMEVTMIGRSDDTDQKSDCSGRGGEGGGHSQGKRRGAKSKWIVKVDEESGEEHFFRMPSEIEKLKTHVHELHKILITASLSFFAVADEVEAGGSNLCGADLSTFLPPPYSNMSNMICSPVWNTFSVRYTQNKDNVLTIILSAVYTTGWVGIGFSRDGMMVGSSAIVGWFNKQGHARIKQYYLQGTKTTQVIPDKGELPLTKIPSAVALHGATMYMAFQIKPEDRLTHQPILLAFGSGYPVHNHLTHHDDKTTILFDFSAGWFISILQEQSSVSTGSNGVVELKKNHGILGIVGWGLFLPCGAIVARYFRHKDPLWFYLHISIQFVGFIFGLATVVAGTQLYNKIHAHVRTHRGIGIFVLTLSILQVMAFFLRPNHEAKTRKYWNWYHHWVGRIALFLGALNIVLGIQIGNAGNSWKISYGFLLGAVLISVFALEALLFMRKSEKLNENPAFQMNPVM</sequence>